<protein>
    <submittedName>
        <fullName evidence="2">Uncharacterized protein</fullName>
    </submittedName>
</protein>
<keyword evidence="3" id="KW-1185">Reference proteome</keyword>
<gene>
    <name evidence="2" type="ORF">FHS65_001900</name>
</gene>
<proteinExistence type="predicted"/>
<comment type="caution">
    <text evidence="2">The sequence shown here is derived from an EMBL/GenBank/DDBJ whole genome shotgun (WGS) entry which is preliminary data.</text>
</comment>
<sequence length="285" mass="31411">MAACGSEDAEVEKFSRTSPDFMIAVEACGTTISGFNELYERAPSMTRGEIRPILDRLSDTGTLCSVAEDAQWANDDPQGCHALLVSMNDTLRAAESNTLGSIAFRNNPALYSGYADMFERDAGTLRLAVPAHRREVMELMRRRACVLASPERPSTPAQAGQPDIARARPTDGHIVEPARGSLERSAIMDALRPTAEREYRAPVEFVVLELRRSDTVVFASVQPQRPGGGRIDCGYDNCRPVGRMDAILQPDENGWRVVDVQTDADDRWRMQYCSQLPVGLVSECD</sequence>
<reference evidence="2 3" key="1">
    <citation type="submission" date="2020-08" db="EMBL/GenBank/DDBJ databases">
        <title>Genomic Encyclopedia of Type Strains, Phase IV (KMG-IV): sequencing the most valuable type-strain genomes for metagenomic binning, comparative biology and taxonomic classification.</title>
        <authorList>
            <person name="Goeker M."/>
        </authorList>
    </citation>
    <scope>NUCLEOTIDE SEQUENCE [LARGE SCALE GENOMIC DNA]</scope>
    <source>
        <strain evidence="2 3">DSM 24448</strain>
    </source>
</reference>
<feature type="region of interest" description="Disordered" evidence="1">
    <location>
        <begin position="148"/>
        <end position="171"/>
    </location>
</feature>
<evidence type="ECO:0000256" key="1">
    <source>
        <dbReference type="SAM" id="MobiDB-lite"/>
    </source>
</evidence>
<dbReference type="AlphaFoldDB" id="A0A7W9A488"/>
<evidence type="ECO:0000313" key="2">
    <source>
        <dbReference type="EMBL" id="MBB5661141.1"/>
    </source>
</evidence>
<accession>A0A7W9A488</accession>
<dbReference type="EMBL" id="JACIJB010000008">
    <property type="protein sequence ID" value="MBB5661141.1"/>
    <property type="molecule type" value="Genomic_DNA"/>
</dbReference>
<dbReference type="RefSeq" id="WP_123288425.1">
    <property type="nucleotide sequence ID" value="NZ_JACIJB010000008.1"/>
</dbReference>
<dbReference type="OrthoDB" id="5540942at2"/>
<evidence type="ECO:0000313" key="3">
    <source>
        <dbReference type="Proteomes" id="UP000548978"/>
    </source>
</evidence>
<organism evidence="2 3">
    <name type="scientific">Brevundimonas halotolerans</name>
    <dbReference type="NCBI Taxonomy" id="69670"/>
    <lineage>
        <taxon>Bacteria</taxon>
        <taxon>Pseudomonadati</taxon>
        <taxon>Pseudomonadota</taxon>
        <taxon>Alphaproteobacteria</taxon>
        <taxon>Caulobacterales</taxon>
        <taxon>Caulobacteraceae</taxon>
        <taxon>Brevundimonas</taxon>
    </lineage>
</organism>
<dbReference type="Proteomes" id="UP000548978">
    <property type="component" value="Unassembled WGS sequence"/>
</dbReference>
<name>A0A7W9A488_9CAUL</name>